<gene>
    <name evidence="1" type="ORF">S03H2_66632</name>
</gene>
<sequence>MLEAPTRGPPAKAQTERIPARSSSLMLSYARYAVRHTDPVESQLTRSAYTRQLVLQGRGNNMSAIRTAANKVALTAVAAFTIVVG</sequence>
<name>X1IKV0_9ZZZZ</name>
<comment type="caution">
    <text evidence="1">The sequence shown here is derived from an EMBL/GenBank/DDBJ whole genome shotgun (WGS) entry which is preliminary data.</text>
</comment>
<evidence type="ECO:0000313" key="1">
    <source>
        <dbReference type="EMBL" id="GAH82342.1"/>
    </source>
</evidence>
<dbReference type="AlphaFoldDB" id="X1IKV0"/>
<proteinExistence type="predicted"/>
<feature type="non-terminal residue" evidence="1">
    <location>
        <position position="85"/>
    </location>
</feature>
<reference evidence="1" key="1">
    <citation type="journal article" date="2014" name="Front. Microbiol.">
        <title>High frequency of phylogenetically diverse reductive dehalogenase-homologous genes in deep subseafloor sedimentary metagenomes.</title>
        <authorList>
            <person name="Kawai M."/>
            <person name="Futagami T."/>
            <person name="Toyoda A."/>
            <person name="Takaki Y."/>
            <person name="Nishi S."/>
            <person name="Hori S."/>
            <person name="Arai W."/>
            <person name="Tsubouchi T."/>
            <person name="Morono Y."/>
            <person name="Uchiyama I."/>
            <person name="Ito T."/>
            <person name="Fujiyama A."/>
            <person name="Inagaki F."/>
            <person name="Takami H."/>
        </authorList>
    </citation>
    <scope>NUCLEOTIDE SEQUENCE</scope>
    <source>
        <strain evidence="1">Expedition CK06-06</strain>
    </source>
</reference>
<accession>X1IKV0</accession>
<protein>
    <submittedName>
        <fullName evidence="1">Uncharacterized protein</fullName>
    </submittedName>
</protein>
<dbReference type="EMBL" id="BARU01043532">
    <property type="protein sequence ID" value="GAH82342.1"/>
    <property type="molecule type" value="Genomic_DNA"/>
</dbReference>
<organism evidence="1">
    <name type="scientific">marine sediment metagenome</name>
    <dbReference type="NCBI Taxonomy" id="412755"/>
    <lineage>
        <taxon>unclassified sequences</taxon>
        <taxon>metagenomes</taxon>
        <taxon>ecological metagenomes</taxon>
    </lineage>
</organism>